<evidence type="ECO:0000259" key="5">
    <source>
        <dbReference type="Pfam" id="PF00149"/>
    </source>
</evidence>
<evidence type="ECO:0000313" key="7">
    <source>
        <dbReference type="Proteomes" id="UP000469185"/>
    </source>
</evidence>
<keyword evidence="1" id="KW-0479">Metal-binding</keyword>
<dbReference type="InterPro" id="IPR029052">
    <property type="entry name" value="Metallo-depent_PP-like"/>
</dbReference>
<organism evidence="6 7">
    <name type="scientific">Phytoactinopolyspora alkaliphila</name>
    <dbReference type="NCBI Taxonomy" id="1783498"/>
    <lineage>
        <taxon>Bacteria</taxon>
        <taxon>Bacillati</taxon>
        <taxon>Actinomycetota</taxon>
        <taxon>Actinomycetes</taxon>
        <taxon>Jiangellales</taxon>
        <taxon>Jiangellaceae</taxon>
        <taxon>Phytoactinopolyspora</taxon>
    </lineage>
</organism>
<evidence type="ECO:0000256" key="3">
    <source>
        <dbReference type="SAM" id="MobiDB-lite"/>
    </source>
</evidence>
<feature type="compositionally biased region" description="Acidic residues" evidence="3">
    <location>
        <begin position="499"/>
        <end position="517"/>
    </location>
</feature>
<evidence type="ECO:0000256" key="1">
    <source>
        <dbReference type="ARBA" id="ARBA00022723"/>
    </source>
</evidence>
<dbReference type="Gene3D" id="3.60.21.10">
    <property type="match status" value="1"/>
</dbReference>
<feature type="region of interest" description="Disordered" evidence="3">
    <location>
        <begin position="492"/>
        <end position="580"/>
    </location>
</feature>
<dbReference type="PANTHER" id="PTHR31302">
    <property type="entry name" value="TRANSMEMBRANE PROTEIN WITH METALLOPHOSPHOESTERASE DOMAIN-RELATED"/>
    <property type="match status" value="1"/>
</dbReference>
<dbReference type="RefSeq" id="WP_163818792.1">
    <property type="nucleotide sequence ID" value="NZ_JAAGOB010000005.1"/>
</dbReference>
<dbReference type="SUPFAM" id="SSF56300">
    <property type="entry name" value="Metallo-dependent phosphatases"/>
    <property type="match status" value="1"/>
</dbReference>
<reference evidence="6 7" key="1">
    <citation type="submission" date="2020-02" db="EMBL/GenBank/DDBJ databases">
        <authorList>
            <person name="Li X.-J."/>
            <person name="Feng X.-M."/>
        </authorList>
    </citation>
    <scope>NUCLEOTIDE SEQUENCE [LARGE SCALE GENOMIC DNA]</scope>
    <source>
        <strain evidence="6 7">CGMCC 4.7225</strain>
    </source>
</reference>
<keyword evidence="4" id="KW-0812">Transmembrane</keyword>
<accession>A0A6N9YMG6</accession>
<dbReference type="Pfam" id="PF00149">
    <property type="entry name" value="Metallophos"/>
    <property type="match status" value="1"/>
</dbReference>
<protein>
    <submittedName>
        <fullName evidence="6">Metallophosphoesterase</fullName>
    </submittedName>
</protein>
<name>A0A6N9YMG6_9ACTN</name>
<feature type="domain" description="Calcineurin-like phosphoesterase" evidence="5">
    <location>
        <begin position="264"/>
        <end position="334"/>
    </location>
</feature>
<feature type="transmembrane region" description="Helical" evidence="4">
    <location>
        <begin position="178"/>
        <end position="199"/>
    </location>
</feature>
<keyword evidence="2" id="KW-0378">Hydrolase</keyword>
<dbReference type="EMBL" id="JAAGOB010000005">
    <property type="protein sequence ID" value="NED96048.1"/>
    <property type="molecule type" value="Genomic_DNA"/>
</dbReference>
<evidence type="ECO:0000256" key="4">
    <source>
        <dbReference type="SAM" id="Phobius"/>
    </source>
</evidence>
<dbReference type="GO" id="GO:0009245">
    <property type="term" value="P:lipid A biosynthetic process"/>
    <property type="evidence" value="ECO:0007669"/>
    <property type="project" value="TreeGrafter"/>
</dbReference>
<dbReference type="GO" id="GO:0016020">
    <property type="term" value="C:membrane"/>
    <property type="evidence" value="ECO:0007669"/>
    <property type="project" value="GOC"/>
</dbReference>
<dbReference type="InterPro" id="IPR004843">
    <property type="entry name" value="Calcineurin-like_PHP"/>
</dbReference>
<evidence type="ECO:0000313" key="6">
    <source>
        <dbReference type="EMBL" id="NED96048.1"/>
    </source>
</evidence>
<proteinExistence type="predicted"/>
<feature type="compositionally biased region" description="Acidic residues" evidence="3">
    <location>
        <begin position="564"/>
        <end position="580"/>
    </location>
</feature>
<dbReference type="Proteomes" id="UP000469185">
    <property type="component" value="Unassembled WGS sequence"/>
</dbReference>
<dbReference type="GO" id="GO:0008758">
    <property type="term" value="F:UDP-2,3-diacylglucosamine hydrolase activity"/>
    <property type="evidence" value="ECO:0007669"/>
    <property type="project" value="TreeGrafter"/>
</dbReference>
<comment type="caution">
    <text evidence="6">The sequence shown here is derived from an EMBL/GenBank/DDBJ whole genome shotgun (WGS) entry which is preliminary data.</text>
</comment>
<dbReference type="InterPro" id="IPR051158">
    <property type="entry name" value="Metallophosphoesterase_sf"/>
</dbReference>
<feature type="transmembrane region" description="Helical" evidence="4">
    <location>
        <begin position="147"/>
        <end position="171"/>
    </location>
</feature>
<gene>
    <name evidence="6" type="ORF">G1H11_12090</name>
</gene>
<sequence>MRVAAEQEQQADHNVPSRIQRWRETWDRLRPHLHQPPIPPFLRRHGATLFTIVLAFGGAWIALAIAGTTQGLVGPLVVDASVQPSLAGQSVIRVDPIGSLQVDSHSAPISMTVSVRAVDEEGIRSIVNDPQSLVQLDERFVDDLRGVILAAGIRGGVVAILGAAIGVALVMRSVRRTLLAAVVALAGVGGSYGLAAATFDADAIRTPTYTGLFQAAPQLISNAEFVAANFDAYAEQLAGLVTNIGALYDTTLSLPTFQAADDTIRVLHVSDLHLNPAAWEVIDAVATQYDTDVIVDTGDIADHGTPLENNYVRPISRLERPYIFVKGNHDSVSTAAAVAANPNAIVLDHEVVEVAGLRFLGAPDPRFTPDQATRGTQSEDILAGTQEFAEFARGVDPPADVLLYHDPSHAQLFDGIAPLVLGGHGHRRNTYVLDEGTRVMMQGSTGGAGMRALQGEEPTPVTLSVLYFDPETKRLVAWDDITLGGLGLTTAQIERHDADEDEGEADEDGDDATETETDGTGPAPGDEPTDPGATSPSATEPADPGATEEADPNATEPANPDATETADIEPTETDPTEDGG</sequence>
<keyword evidence="4" id="KW-1133">Transmembrane helix</keyword>
<dbReference type="PANTHER" id="PTHR31302:SF31">
    <property type="entry name" value="PHOSPHODIESTERASE YAEI"/>
    <property type="match status" value="1"/>
</dbReference>
<dbReference type="GO" id="GO:0046872">
    <property type="term" value="F:metal ion binding"/>
    <property type="evidence" value="ECO:0007669"/>
    <property type="project" value="UniProtKB-KW"/>
</dbReference>
<dbReference type="AlphaFoldDB" id="A0A6N9YMG6"/>
<evidence type="ECO:0000256" key="2">
    <source>
        <dbReference type="ARBA" id="ARBA00022801"/>
    </source>
</evidence>
<keyword evidence="7" id="KW-1185">Reference proteome</keyword>
<feature type="transmembrane region" description="Helical" evidence="4">
    <location>
        <begin position="47"/>
        <end position="66"/>
    </location>
</feature>
<keyword evidence="4" id="KW-0472">Membrane</keyword>